<evidence type="ECO:0000256" key="1">
    <source>
        <dbReference type="SAM" id="MobiDB-lite"/>
    </source>
</evidence>
<accession>A0A6A6V1Y4</accession>
<evidence type="ECO:0000313" key="3">
    <source>
        <dbReference type="Proteomes" id="UP000799440"/>
    </source>
</evidence>
<proteinExistence type="predicted"/>
<feature type="region of interest" description="Disordered" evidence="1">
    <location>
        <begin position="1"/>
        <end position="42"/>
    </location>
</feature>
<organism evidence="2 3">
    <name type="scientific">Sporormia fimetaria CBS 119925</name>
    <dbReference type="NCBI Taxonomy" id="1340428"/>
    <lineage>
        <taxon>Eukaryota</taxon>
        <taxon>Fungi</taxon>
        <taxon>Dikarya</taxon>
        <taxon>Ascomycota</taxon>
        <taxon>Pezizomycotina</taxon>
        <taxon>Dothideomycetes</taxon>
        <taxon>Pleosporomycetidae</taxon>
        <taxon>Pleosporales</taxon>
        <taxon>Sporormiaceae</taxon>
        <taxon>Sporormia</taxon>
    </lineage>
</organism>
<feature type="compositionally biased region" description="Low complexity" evidence="1">
    <location>
        <begin position="7"/>
        <end position="22"/>
    </location>
</feature>
<dbReference type="AlphaFoldDB" id="A0A6A6V1Y4"/>
<dbReference type="EMBL" id="MU006599">
    <property type="protein sequence ID" value="KAF2743217.1"/>
    <property type="molecule type" value="Genomic_DNA"/>
</dbReference>
<keyword evidence="3" id="KW-1185">Reference proteome</keyword>
<protein>
    <submittedName>
        <fullName evidence="2">Uncharacterized protein</fullName>
    </submittedName>
</protein>
<name>A0A6A6V1Y4_9PLEO</name>
<gene>
    <name evidence="2" type="ORF">M011DRAFT_480995</name>
</gene>
<evidence type="ECO:0000313" key="2">
    <source>
        <dbReference type="EMBL" id="KAF2743217.1"/>
    </source>
</evidence>
<dbReference type="Proteomes" id="UP000799440">
    <property type="component" value="Unassembled WGS sequence"/>
</dbReference>
<dbReference type="OrthoDB" id="3935170at2759"/>
<reference evidence="2" key="1">
    <citation type="journal article" date="2020" name="Stud. Mycol.">
        <title>101 Dothideomycetes genomes: a test case for predicting lifestyles and emergence of pathogens.</title>
        <authorList>
            <person name="Haridas S."/>
            <person name="Albert R."/>
            <person name="Binder M."/>
            <person name="Bloem J."/>
            <person name="Labutti K."/>
            <person name="Salamov A."/>
            <person name="Andreopoulos B."/>
            <person name="Baker S."/>
            <person name="Barry K."/>
            <person name="Bills G."/>
            <person name="Bluhm B."/>
            <person name="Cannon C."/>
            <person name="Castanera R."/>
            <person name="Culley D."/>
            <person name="Daum C."/>
            <person name="Ezra D."/>
            <person name="Gonzalez J."/>
            <person name="Henrissat B."/>
            <person name="Kuo A."/>
            <person name="Liang C."/>
            <person name="Lipzen A."/>
            <person name="Lutzoni F."/>
            <person name="Magnuson J."/>
            <person name="Mondo S."/>
            <person name="Nolan M."/>
            <person name="Ohm R."/>
            <person name="Pangilinan J."/>
            <person name="Park H.-J."/>
            <person name="Ramirez L."/>
            <person name="Alfaro M."/>
            <person name="Sun H."/>
            <person name="Tritt A."/>
            <person name="Yoshinaga Y."/>
            <person name="Zwiers L.-H."/>
            <person name="Turgeon B."/>
            <person name="Goodwin S."/>
            <person name="Spatafora J."/>
            <person name="Crous P."/>
            <person name="Grigoriev I."/>
        </authorList>
    </citation>
    <scope>NUCLEOTIDE SEQUENCE</scope>
    <source>
        <strain evidence="2">CBS 119925</strain>
    </source>
</reference>
<sequence>MPHLPFSATSSASSSASSSPSSSPSPPSIVLHPASGTSTTRLYKSSSEMASSYRTRYAQYLAATFNISLQAALAEADSQLQQAPRRCSDVAEAELHRDS</sequence>